<feature type="transmembrane region" description="Helical" evidence="9">
    <location>
        <begin position="122"/>
        <end position="145"/>
    </location>
</feature>
<dbReference type="PANTHER" id="PTHR43386:SF1">
    <property type="entry name" value="D,D-DIPEPTIDE TRANSPORT SYSTEM PERMEASE PROTEIN DDPC-RELATED"/>
    <property type="match status" value="1"/>
</dbReference>
<dbReference type="GO" id="GO:0015031">
    <property type="term" value="P:protein transport"/>
    <property type="evidence" value="ECO:0007669"/>
    <property type="project" value="UniProtKB-KW"/>
</dbReference>
<dbReference type="GO" id="GO:0015833">
    <property type="term" value="P:peptide transport"/>
    <property type="evidence" value="ECO:0007669"/>
    <property type="project" value="UniProtKB-KW"/>
</dbReference>
<comment type="caution">
    <text evidence="11">The sequence shown here is derived from an EMBL/GenBank/DDBJ whole genome shotgun (WGS) entry which is preliminary data.</text>
</comment>
<evidence type="ECO:0000256" key="7">
    <source>
        <dbReference type="ARBA" id="ARBA00022989"/>
    </source>
</evidence>
<keyword evidence="8 9" id="KW-0472">Membrane</keyword>
<dbReference type="InterPro" id="IPR025966">
    <property type="entry name" value="OppC_N"/>
</dbReference>
<keyword evidence="7 9" id="KW-1133">Transmembrane helix</keyword>
<feature type="transmembrane region" description="Helical" evidence="9">
    <location>
        <begin position="89"/>
        <end position="115"/>
    </location>
</feature>
<dbReference type="Proteomes" id="UP000613160">
    <property type="component" value="Unassembled WGS sequence"/>
</dbReference>
<reference evidence="11" key="1">
    <citation type="journal article" date="2014" name="Int. J. Syst. Evol. Microbiol.">
        <title>Complete genome sequence of Corynebacterium casei LMG S-19264T (=DSM 44701T), isolated from a smear-ripened cheese.</title>
        <authorList>
            <consortium name="US DOE Joint Genome Institute (JGI-PGF)"/>
            <person name="Walter F."/>
            <person name="Albersmeier A."/>
            <person name="Kalinowski J."/>
            <person name="Ruckert C."/>
        </authorList>
    </citation>
    <scope>NUCLEOTIDE SEQUENCE</scope>
    <source>
        <strain evidence="11">CGMCC 1.15493</strain>
    </source>
</reference>
<dbReference type="GO" id="GO:0005886">
    <property type="term" value="C:plasma membrane"/>
    <property type="evidence" value="ECO:0007669"/>
    <property type="project" value="UniProtKB-SubCell"/>
</dbReference>
<dbReference type="Pfam" id="PF00528">
    <property type="entry name" value="BPD_transp_1"/>
    <property type="match status" value="1"/>
</dbReference>
<dbReference type="InterPro" id="IPR050366">
    <property type="entry name" value="BP-dependent_transpt_permease"/>
</dbReference>
<dbReference type="AlphaFoldDB" id="A0A916YG86"/>
<feature type="domain" description="ABC transmembrane type-1" evidence="10">
    <location>
        <begin position="87"/>
        <end position="276"/>
    </location>
</feature>
<comment type="similarity">
    <text evidence="9">Belongs to the binding-protein-dependent transport system permease family.</text>
</comment>
<keyword evidence="6" id="KW-0653">Protein transport</keyword>
<evidence type="ECO:0000313" key="11">
    <source>
        <dbReference type="EMBL" id="GGD44011.1"/>
    </source>
</evidence>
<organism evidence="11 12">
    <name type="scientific">Aureimonas glaciei</name>
    <dbReference type="NCBI Taxonomy" id="1776957"/>
    <lineage>
        <taxon>Bacteria</taxon>
        <taxon>Pseudomonadati</taxon>
        <taxon>Pseudomonadota</taxon>
        <taxon>Alphaproteobacteria</taxon>
        <taxon>Hyphomicrobiales</taxon>
        <taxon>Aurantimonadaceae</taxon>
        <taxon>Aureimonas</taxon>
    </lineage>
</organism>
<evidence type="ECO:0000256" key="8">
    <source>
        <dbReference type="ARBA" id="ARBA00023136"/>
    </source>
</evidence>
<dbReference type="EMBL" id="BMJJ01000025">
    <property type="protein sequence ID" value="GGD44011.1"/>
    <property type="molecule type" value="Genomic_DNA"/>
</dbReference>
<keyword evidence="3" id="KW-1003">Cell membrane</keyword>
<dbReference type="SUPFAM" id="SSF161098">
    <property type="entry name" value="MetI-like"/>
    <property type="match status" value="1"/>
</dbReference>
<keyword evidence="4 9" id="KW-0812">Transmembrane</keyword>
<dbReference type="PANTHER" id="PTHR43386">
    <property type="entry name" value="OLIGOPEPTIDE TRANSPORT SYSTEM PERMEASE PROTEIN APPC"/>
    <property type="match status" value="1"/>
</dbReference>
<dbReference type="GO" id="GO:0055085">
    <property type="term" value="P:transmembrane transport"/>
    <property type="evidence" value="ECO:0007669"/>
    <property type="project" value="InterPro"/>
</dbReference>
<feature type="transmembrane region" description="Helical" evidence="9">
    <location>
        <begin position="21"/>
        <end position="48"/>
    </location>
</feature>
<evidence type="ECO:0000256" key="5">
    <source>
        <dbReference type="ARBA" id="ARBA00022856"/>
    </source>
</evidence>
<name>A0A916YG86_9HYPH</name>
<evidence type="ECO:0000259" key="10">
    <source>
        <dbReference type="PROSITE" id="PS50928"/>
    </source>
</evidence>
<reference evidence="11" key="2">
    <citation type="submission" date="2020-09" db="EMBL/GenBank/DDBJ databases">
        <authorList>
            <person name="Sun Q."/>
            <person name="Zhou Y."/>
        </authorList>
    </citation>
    <scope>NUCLEOTIDE SEQUENCE</scope>
    <source>
        <strain evidence="11">CGMCC 1.15493</strain>
    </source>
</reference>
<dbReference type="CDD" id="cd06261">
    <property type="entry name" value="TM_PBP2"/>
    <property type="match status" value="1"/>
</dbReference>
<evidence type="ECO:0000256" key="9">
    <source>
        <dbReference type="RuleBase" id="RU363032"/>
    </source>
</evidence>
<dbReference type="PROSITE" id="PS50928">
    <property type="entry name" value="ABC_TM1"/>
    <property type="match status" value="1"/>
</dbReference>
<keyword evidence="5" id="KW-0571">Peptide transport</keyword>
<sequence length="291" mass="30342">MSRLSGAASTARRIGATLREVASSLSGAVGLVLVAAVLIAALFAPWIATHDPDKLDVLNRFSGPSASHWLGTDHLGRDLYSRLVHGSRVAMIVAVSAITIALVIGTYLGIVMALAGKGWERVVLVLFDVVSSFPSLVLALAVVAIFGPSTLLVVIVVAVTLIPHFGRVARAQVLTLKSAPFIEAERLLGASTTRIVVSHLLPNISGPLVVLASMDIPSVITIEAGLSFLGLGVRPPFASWGTLINDGYTYLSDSLIPVTIASAALGLATLGFTLFGEALRDAVDPRSKQGH</sequence>
<dbReference type="Pfam" id="PF12911">
    <property type="entry name" value="OppC_N"/>
    <property type="match status" value="1"/>
</dbReference>
<comment type="subcellular location">
    <subcellularLocation>
        <location evidence="1 9">Cell membrane</location>
        <topology evidence="1 9">Multi-pass membrane protein</topology>
    </subcellularLocation>
</comment>
<dbReference type="Gene3D" id="1.10.3720.10">
    <property type="entry name" value="MetI-like"/>
    <property type="match status" value="1"/>
</dbReference>
<evidence type="ECO:0000256" key="1">
    <source>
        <dbReference type="ARBA" id="ARBA00004651"/>
    </source>
</evidence>
<keyword evidence="2 9" id="KW-0813">Transport</keyword>
<gene>
    <name evidence="11" type="ORF">GCM10011335_53290</name>
</gene>
<dbReference type="RefSeq" id="WP_188855482.1">
    <property type="nucleotide sequence ID" value="NZ_BMJJ01000025.1"/>
</dbReference>
<dbReference type="InterPro" id="IPR035906">
    <property type="entry name" value="MetI-like_sf"/>
</dbReference>
<evidence type="ECO:0000256" key="6">
    <source>
        <dbReference type="ARBA" id="ARBA00022927"/>
    </source>
</evidence>
<accession>A0A916YG86</accession>
<evidence type="ECO:0000256" key="4">
    <source>
        <dbReference type="ARBA" id="ARBA00022692"/>
    </source>
</evidence>
<feature type="transmembrane region" description="Helical" evidence="9">
    <location>
        <begin position="151"/>
        <end position="169"/>
    </location>
</feature>
<proteinExistence type="inferred from homology"/>
<evidence type="ECO:0000256" key="3">
    <source>
        <dbReference type="ARBA" id="ARBA00022475"/>
    </source>
</evidence>
<evidence type="ECO:0000313" key="12">
    <source>
        <dbReference type="Proteomes" id="UP000613160"/>
    </source>
</evidence>
<dbReference type="InterPro" id="IPR000515">
    <property type="entry name" value="MetI-like"/>
</dbReference>
<keyword evidence="12" id="KW-1185">Reference proteome</keyword>
<feature type="transmembrane region" description="Helical" evidence="9">
    <location>
        <begin position="254"/>
        <end position="279"/>
    </location>
</feature>
<evidence type="ECO:0000256" key="2">
    <source>
        <dbReference type="ARBA" id="ARBA00022448"/>
    </source>
</evidence>
<protein>
    <submittedName>
        <fullName evidence="11">Peptide ABC transporter permease</fullName>
    </submittedName>
</protein>